<proteinExistence type="predicted"/>
<sequence>MTGGQFRKRVEAYLRREWHPLMREIDPAGFETWRASMLPTVAEAEANFAFNWQLAAYREASARLARYRLAEGRAEILEEQATGELDAEGQPITETIVLAPAIPPLPAEIEATAYDETGAPVGVEPIPNPAILTDDTERAAAQAVIDATPQPVLDFAAGLEG</sequence>
<dbReference type="Proteomes" id="UP000244810">
    <property type="component" value="Unassembled WGS sequence"/>
</dbReference>
<keyword evidence="2" id="KW-1185">Reference proteome</keyword>
<dbReference type="OrthoDB" id="7865934at2"/>
<dbReference type="AlphaFoldDB" id="A0A2T7URC6"/>
<name>A0A2T7URC6_9RHOB</name>
<accession>A0A2T7URC6</accession>
<reference evidence="1 2" key="1">
    <citation type="journal article" date="2011" name="Syst. Appl. Microbiol.">
        <title>Defluviimonas denitrificans gen. nov., sp. nov., and Pararhodobacter aggregans gen. nov., sp. nov., non-phototrophic Rhodobacteraceae from the biofilter of a marine aquaculture.</title>
        <authorList>
            <person name="Foesel B.U."/>
            <person name="Drake H.L."/>
            <person name="Schramm A."/>
        </authorList>
    </citation>
    <scope>NUCLEOTIDE SEQUENCE [LARGE SCALE GENOMIC DNA]</scope>
    <source>
        <strain evidence="1 2">D1-19</strain>
    </source>
</reference>
<evidence type="ECO:0000313" key="1">
    <source>
        <dbReference type="EMBL" id="PVE47283.1"/>
    </source>
</evidence>
<gene>
    <name evidence="1" type="ORF">DDE23_13500</name>
</gene>
<comment type="caution">
    <text evidence="1">The sequence shown here is derived from an EMBL/GenBank/DDBJ whole genome shotgun (WGS) entry which is preliminary data.</text>
</comment>
<dbReference type="EMBL" id="QDDR01000006">
    <property type="protein sequence ID" value="PVE47283.1"/>
    <property type="molecule type" value="Genomic_DNA"/>
</dbReference>
<evidence type="ECO:0000313" key="2">
    <source>
        <dbReference type="Proteomes" id="UP000244810"/>
    </source>
</evidence>
<organism evidence="1 2">
    <name type="scientific">Pararhodobacter aggregans</name>
    <dbReference type="NCBI Taxonomy" id="404875"/>
    <lineage>
        <taxon>Bacteria</taxon>
        <taxon>Pseudomonadati</taxon>
        <taxon>Pseudomonadota</taxon>
        <taxon>Alphaproteobacteria</taxon>
        <taxon>Rhodobacterales</taxon>
        <taxon>Paracoccaceae</taxon>
        <taxon>Pararhodobacter</taxon>
    </lineage>
</organism>
<protein>
    <submittedName>
        <fullName evidence="1">Uncharacterized protein</fullName>
    </submittedName>
</protein>